<feature type="domain" description="XdhC- CoxI" evidence="1">
    <location>
        <begin position="15"/>
        <end position="82"/>
    </location>
</feature>
<dbReference type="Proteomes" id="UP001629058">
    <property type="component" value="Unassembled WGS sequence"/>
</dbReference>
<accession>A0ABW8Y2P9</accession>
<evidence type="ECO:0000313" key="3">
    <source>
        <dbReference type="EMBL" id="MFL9833626.1"/>
    </source>
</evidence>
<sequence>MTHEFKNLLTISEIWKNNGVRSVLATVVSLEGSSYRRPGVRMLISEMGEMHGAVSGGCVEKEVLFQAESVFKTGIPKVITYDGRFRLGCEGVLYILLEPFEPDSKLTELLKNSFANRKTFQIQSFFKAQFSEDHRYGSFAEIEDLTYPFRSSLNKNQSVDVNVFEQNLKSIFQLYIFGAEHDAVKLCEISSKMGWEVHIIAAPDEQKTIEYFQGATSLTTPLIENIDVSNIGENTAVVLMSHSLNKDVQYLLALRNTKPAYLGLLGPSKRREKLLNELLNYFPDTDEDFFDRIYGPTGLDIGAESASEIAVSIVAEILSVTRNSELKPLKDKSGNIHS</sequence>
<dbReference type="PANTHER" id="PTHR30388">
    <property type="entry name" value="ALDEHYDE OXIDOREDUCTASE MOLYBDENUM COFACTOR ASSEMBLY PROTEIN"/>
    <property type="match status" value="1"/>
</dbReference>
<keyword evidence="4" id="KW-1185">Reference proteome</keyword>
<dbReference type="Pfam" id="PF02625">
    <property type="entry name" value="XdhC_CoxI"/>
    <property type="match status" value="1"/>
</dbReference>
<dbReference type="InterPro" id="IPR052698">
    <property type="entry name" value="MoCofactor_Util/Proc"/>
</dbReference>
<dbReference type="InterPro" id="IPR003777">
    <property type="entry name" value="XdhC_CoxI"/>
</dbReference>
<dbReference type="RefSeq" id="WP_408088667.1">
    <property type="nucleotide sequence ID" value="NZ_JBELPY010000003.1"/>
</dbReference>
<dbReference type="Gene3D" id="3.40.50.720">
    <property type="entry name" value="NAD(P)-binding Rossmann-like Domain"/>
    <property type="match status" value="1"/>
</dbReference>
<gene>
    <name evidence="3" type="ORF">ABS765_06250</name>
</gene>
<evidence type="ECO:0000313" key="4">
    <source>
        <dbReference type="Proteomes" id="UP001629058"/>
    </source>
</evidence>
<dbReference type="InterPro" id="IPR027051">
    <property type="entry name" value="XdhC_Rossmann_dom"/>
</dbReference>
<dbReference type="PANTHER" id="PTHR30388:SF4">
    <property type="entry name" value="MOLYBDENUM COFACTOR INSERTION CHAPERONE PAOD"/>
    <property type="match status" value="1"/>
</dbReference>
<evidence type="ECO:0000259" key="1">
    <source>
        <dbReference type="Pfam" id="PF02625"/>
    </source>
</evidence>
<proteinExistence type="predicted"/>
<comment type="caution">
    <text evidence="3">The sequence shown here is derived from an EMBL/GenBank/DDBJ whole genome shotgun (WGS) entry which is preliminary data.</text>
</comment>
<name>A0ABW8Y2P9_9FLAO</name>
<organism evidence="3 4">
    <name type="scientific">Chryseobacterium terrae</name>
    <dbReference type="NCBI Taxonomy" id="3163299"/>
    <lineage>
        <taxon>Bacteria</taxon>
        <taxon>Pseudomonadati</taxon>
        <taxon>Bacteroidota</taxon>
        <taxon>Flavobacteriia</taxon>
        <taxon>Flavobacteriales</taxon>
        <taxon>Weeksellaceae</taxon>
        <taxon>Chryseobacterium group</taxon>
        <taxon>Chryseobacterium</taxon>
    </lineage>
</organism>
<reference evidence="3 4" key="1">
    <citation type="submission" date="2024-06" db="EMBL/GenBank/DDBJ databases">
        <authorList>
            <person name="Kaempfer P."/>
            <person name="Viver T."/>
        </authorList>
    </citation>
    <scope>NUCLEOTIDE SEQUENCE [LARGE SCALE GENOMIC DNA]</scope>
    <source>
        <strain evidence="3 4">ST-37</strain>
    </source>
</reference>
<protein>
    <submittedName>
        <fullName evidence="3">XdhC family protein</fullName>
    </submittedName>
</protein>
<dbReference type="Pfam" id="PF13478">
    <property type="entry name" value="XdhC_C"/>
    <property type="match status" value="1"/>
</dbReference>
<evidence type="ECO:0000259" key="2">
    <source>
        <dbReference type="Pfam" id="PF13478"/>
    </source>
</evidence>
<dbReference type="EMBL" id="JBELPY010000003">
    <property type="protein sequence ID" value="MFL9833626.1"/>
    <property type="molecule type" value="Genomic_DNA"/>
</dbReference>
<feature type="domain" description="XdhC Rossmann" evidence="2">
    <location>
        <begin position="174"/>
        <end position="317"/>
    </location>
</feature>